<feature type="transmembrane region" description="Helical" evidence="7">
    <location>
        <begin position="6"/>
        <end position="28"/>
    </location>
</feature>
<feature type="transmembrane region" description="Helical" evidence="7">
    <location>
        <begin position="40"/>
        <end position="62"/>
    </location>
</feature>
<dbReference type="EMBL" id="MU005776">
    <property type="protein sequence ID" value="KAF2706161.1"/>
    <property type="molecule type" value="Genomic_DNA"/>
</dbReference>
<dbReference type="Pfam" id="PF20684">
    <property type="entry name" value="Fung_rhodopsin"/>
    <property type="match status" value="1"/>
</dbReference>
<evidence type="ECO:0000256" key="1">
    <source>
        <dbReference type="ARBA" id="ARBA00004141"/>
    </source>
</evidence>
<comment type="subcellular location">
    <subcellularLocation>
        <location evidence="1">Membrane</location>
        <topology evidence="1">Multi-pass membrane protein</topology>
    </subcellularLocation>
</comment>
<feature type="transmembrane region" description="Helical" evidence="7">
    <location>
        <begin position="165"/>
        <end position="188"/>
    </location>
</feature>
<evidence type="ECO:0000256" key="2">
    <source>
        <dbReference type="ARBA" id="ARBA00022692"/>
    </source>
</evidence>
<feature type="compositionally biased region" description="Basic and acidic residues" evidence="6">
    <location>
        <begin position="397"/>
        <end position="448"/>
    </location>
</feature>
<feature type="compositionally biased region" description="Low complexity" evidence="6">
    <location>
        <begin position="278"/>
        <end position="297"/>
    </location>
</feature>
<dbReference type="InterPro" id="IPR052337">
    <property type="entry name" value="SAT4-like"/>
</dbReference>
<dbReference type="PANTHER" id="PTHR33048">
    <property type="entry name" value="PTH11-LIKE INTEGRAL MEMBRANE PROTEIN (AFU_ORTHOLOGUE AFUA_5G11245)"/>
    <property type="match status" value="1"/>
</dbReference>
<keyword evidence="4 7" id="KW-0472">Membrane</keyword>
<evidence type="ECO:0000256" key="3">
    <source>
        <dbReference type="ARBA" id="ARBA00022989"/>
    </source>
</evidence>
<feature type="transmembrane region" description="Helical" evidence="7">
    <location>
        <begin position="119"/>
        <end position="145"/>
    </location>
</feature>
<dbReference type="PANTHER" id="PTHR33048:SF96">
    <property type="entry name" value="INTEGRAL MEMBRANE PROTEIN"/>
    <property type="match status" value="1"/>
</dbReference>
<keyword evidence="3 7" id="KW-1133">Transmembrane helix</keyword>
<evidence type="ECO:0000256" key="4">
    <source>
        <dbReference type="ARBA" id="ARBA00023136"/>
    </source>
</evidence>
<dbReference type="InterPro" id="IPR049326">
    <property type="entry name" value="Rhodopsin_dom_fungi"/>
</dbReference>
<proteinExistence type="inferred from homology"/>
<gene>
    <name evidence="9" type="ORF">K504DRAFT_447889</name>
</gene>
<comment type="similarity">
    <text evidence="5">Belongs to the SAT4 family.</text>
</comment>
<keyword evidence="10" id="KW-1185">Reference proteome</keyword>
<evidence type="ECO:0000313" key="9">
    <source>
        <dbReference type="EMBL" id="KAF2706161.1"/>
    </source>
</evidence>
<sequence>MKGGGQVMAVAILFFVLTYLTVGLRVYVRGFMLNSWGRDDYAIIVTLGIFTVYLACQIVAAIHGTGQHRWELDDHDAQVALLFWYLCELLYVLSNCTLKIALGVFYLRVAQKPFHIWCIRLLMAGTVLFGSVYLFLVMFQCVPVSEFWLNHPSSAKCIPEGPTIGITYALGAVNAFADWAFGLLPFFIVWHLRMNIRTKMLVAGILAFAAIGSTATVVRMQYIRSLTNGPDFLWATKDVAIWSTVEPGIGITASSMATLRPLLQSLMHRLGLAAAPASARVRTPSRPSRPSRIRSVSKQTSHMWLGLSDLVPTQGSTSTTITSPASSPMPHMEWTSSRNVISEMATPPERGGINKSVVVEQEFEGPPRLHLTESPRNGPRNGPRNSVMRGSVFFMDSRARDGDGDQERDDNLEQERDNNLEQERDSDVEQERDSDIEQERDNDRDRDFEAIWIDDYGTIGDGEAREYPDMKS</sequence>
<evidence type="ECO:0000256" key="7">
    <source>
        <dbReference type="SAM" id="Phobius"/>
    </source>
</evidence>
<feature type="transmembrane region" description="Helical" evidence="7">
    <location>
        <begin position="82"/>
        <end position="107"/>
    </location>
</feature>
<accession>A0A6G1K126</accession>
<protein>
    <recommendedName>
        <fullName evidence="8">Rhodopsin domain-containing protein</fullName>
    </recommendedName>
</protein>
<evidence type="ECO:0000259" key="8">
    <source>
        <dbReference type="Pfam" id="PF20684"/>
    </source>
</evidence>
<feature type="transmembrane region" description="Helical" evidence="7">
    <location>
        <begin position="200"/>
        <end position="219"/>
    </location>
</feature>
<evidence type="ECO:0000256" key="5">
    <source>
        <dbReference type="ARBA" id="ARBA00038359"/>
    </source>
</evidence>
<keyword evidence="2 7" id="KW-0812">Transmembrane</keyword>
<evidence type="ECO:0000256" key="6">
    <source>
        <dbReference type="SAM" id="MobiDB-lite"/>
    </source>
</evidence>
<dbReference type="OrthoDB" id="3923077at2759"/>
<dbReference type="GO" id="GO:0016020">
    <property type="term" value="C:membrane"/>
    <property type="evidence" value="ECO:0007669"/>
    <property type="project" value="UniProtKB-SubCell"/>
</dbReference>
<feature type="region of interest" description="Disordered" evidence="6">
    <location>
        <begin position="366"/>
        <end position="448"/>
    </location>
</feature>
<dbReference type="Proteomes" id="UP000799428">
    <property type="component" value="Unassembled WGS sequence"/>
</dbReference>
<organism evidence="9 10">
    <name type="scientific">Pleomassaria siparia CBS 279.74</name>
    <dbReference type="NCBI Taxonomy" id="1314801"/>
    <lineage>
        <taxon>Eukaryota</taxon>
        <taxon>Fungi</taxon>
        <taxon>Dikarya</taxon>
        <taxon>Ascomycota</taxon>
        <taxon>Pezizomycotina</taxon>
        <taxon>Dothideomycetes</taxon>
        <taxon>Pleosporomycetidae</taxon>
        <taxon>Pleosporales</taxon>
        <taxon>Pleomassariaceae</taxon>
        <taxon>Pleomassaria</taxon>
    </lineage>
</organism>
<feature type="region of interest" description="Disordered" evidence="6">
    <location>
        <begin position="278"/>
        <end position="298"/>
    </location>
</feature>
<evidence type="ECO:0000313" key="10">
    <source>
        <dbReference type="Proteomes" id="UP000799428"/>
    </source>
</evidence>
<feature type="domain" description="Rhodopsin" evidence="8">
    <location>
        <begin position="24"/>
        <end position="264"/>
    </location>
</feature>
<name>A0A6G1K126_9PLEO</name>
<dbReference type="AlphaFoldDB" id="A0A6G1K126"/>
<reference evidence="9" key="1">
    <citation type="journal article" date="2020" name="Stud. Mycol.">
        <title>101 Dothideomycetes genomes: a test case for predicting lifestyles and emergence of pathogens.</title>
        <authorList>
            <person name="Haridas S."/>
            <person name="Albert R."/>
            <person name="Binder M."/>
            <person name="Bloem J."/>
            <person name="Labutti K."/>
            <person name="Salamov A."/>
            <person name="Andreopoulos B."/>
            <person name="Baker S."/>
            <person name="Barry K."/>
            <person name="Bills G."/>
            <person name="Bluhm B."/>
            <person name="Cannon C."/>
            <person name="Castanera R."/>
            <person name="Culley D."/>
            <person name="Daum C."/>
            <person name="Ezra D."/>
            <person name="Gonzalez J."/>
            <person name="Henrissat B."/>
            <person name="Kuo A."/>
            <person name="Liang C."/>
            <person name="Lipzen A."/>
            <person name="Lutzoni F."/>
            <person name="Magnuson J."/>
            <person name="Mondo S."/>
            <person name="Nolan M."/>
            <person name="Ohm R."/>
            <person name="Pangilinan J."/>
            <person name="Park H.-J."/>
            <person name="Ramirez L."/>
            <person name="Alfaro M."/>
            <person name="Sun H."/>
            <person name="Tritt A."/>
            <person name="Yoshinaga Y."/>
            <person name="Zwiers L.-H."/>
            <person name="Turgeon B."/>
            <person name="Goodwin S."/>
            <person name="Spatafora J."/>
            <person name="Crous P."/>
            <person name="Grigoriev I."/>
        </authorList>
    </citation>
    <scope>NUCLEOTIDE SEQUENCE</scope>
    <source>
        <strain evidence="9">CBS 279.74</strain>
    </source>
</reference>